<dbReference type="InterPro" id="IPR036582">
    <property type="entry name" value="Mao_N_sf"/>
</dbReference>
<dbReference type="GO" id="GO:0004842">
    <property type="term" value="F:ubiquitin-protein transferase activity"/>
    <property type="evidence" value="ECO:0007669"/>
    <property type="project" value="TreeGrafter"/>
</dbReference>
<dbReference type="OrthoDB" id="2577488at2"/>
<organism evidence="5 6">
    <name type="scientific">Paenibacillus methanolicus</name>
    <dbReference type="NCBI Taxonomy" id="582686"/>
    <lineage>
        <taxon>Bacteria</taxon>
        <taxon>Bacillati</taxon>
        <taxon>Bacillota</taxon>
        <taxon>Bacilli</taxon>
        <taxon>Bacillales</taxon>
        <taxon>Paenibacillaceae</taxon>
        <taxon>Paenibacillus</taxon>
    </lineage>
</organism>
<dbReference type="AlphaFoldDB" id="A0A5S5BYZ2"/>
<dbReference type="InterPro" id="IPR012854">
    <property type="entry name" value="Cu_amine_oxidase-like_N"/>
</dbReference>
<dbReference type="InterPro" id="IPR002110">
    <property type="entry name" value="Ankyrin_rpt"/>
</dbReference>
<evidence type="ECO:0000259" key="4">
    <source>
        <dbReference type="Pfam" id="PF07833"/>
    </source>
</evidence>
<dbReference type="PROSITE" id="PS50088">
    <property type="entry name" value="ANK_REPEAT"/>
    <property type="match status" value="2"/>
</dbReference>
<dbReference type="RefSeq" id="WP_148931037.1">
    <property type="nucleotide sequence ID" value="NZ_VNHS01000008.1"/>
</dbReference>
<dbReference type="PANTHER" id="PTHR24171:SF11">
    <property type="entry name" value="26S PROTEASOME NON-ATPASE REGULATORY SUBUNIT 10"/>
    <property type="match status" value="1"/>
</dbReference>
<feature type="repeat" description="ANK" evidence="3">
    <location>
        <begin position="202"/>
        <end position="234"/>
    </location>
</feature>
<sequence length="535" mass="57140">MRGLTIGNNKPRLTVCAITIAIALIAVEASVPYVSAFAAVQPGTSAAMSITVVKSGAKLALPAPPYALRDTVMVPMKAVLDASGAASVLDRGQITVTLGMRVLKAALNDKRVQVGGQTVLLKEAPTLAKGRLFVPSQLIALALNEPVVYDAKLKQLRIGYTPQELAAMQKDLFLAAMRGDAAAIERLLKRGIDPNAKNKYYGDSTPLDKAIASGGLAAVNMLVAHGASVKLVSARTGHDLVMKQDAAMLSWLLENGFDPNAKDREGATLLELASGVIGVSQNGGASRNQYPLPAMVEALLKHGADPRNDESLYKAVQAQSYPIVQQLLRAGADPHRANRFGDTPIRLAESKGLSKWLLAQETEPLVPFIAFLGAKGRFVEDGTAYIRSAGGEYRPFQWTGHSAYFDLPDGSYTLMGIGTYSWAGIMQQPFVVKDGHADLEQVYVPATNVTGSLTFADGAIGATGFLHVYGSDGNYLLTVPVHEGVFRLYAPEGTYSFREYYADGRVYKAEGRFDADSSMTVDAAAKVLNEDPFAQ</sequence>
<gene>
    <name evidence="5" type="ORF">BCM02_10859</name>
</gene>
<dbReference type="Gene3D" id="3.30.457.10">
    <property type="entry name" value="Copper amine oxidase-like, N-terminal domain"/>
    <property type="match status" value="1"/>
</dbReference>
<evidence type="ECO:0000256" key="2">
    <source>
        <dbReference type="ARBA" id="ARBA00023043"/>
    </source>
</evidence>
<name>A0A5S5BYZ2_9BACL</name>
<keyword evidence="2 3" id="KW-0040">ANK repeat</keyword>
<dbReference type="Proteomes" id="UP000323257">
    <property type="component" value="Unassembled WGS sequence"/>
</dbReference>
<dbReference type="SUPFAM" id="SSF48403">
    <property type="entry name" value="Ankyrin repeat"/>
    <property type="match status" value="1"/>
</dbReference>
<dbReference type="SMART" id="SM00248">
    <property type="entry name" value="ANK"/>
    <property type="match status" value="3"/>
</dbReference>
<feature type="domain" description="Copper amine oxidase-like N-terminal" evidence="4">
    <location>
        <begin position="56"/>
        <end position="157"/>
    </location>
</feature>
<proteinExistence type="predicted"/>
<keyword evidence="1" id="KW-0677">Repeat</keyword>
<keyword evidence="6" id="KW-1185">Reference proteome</keyword>
<dbReference type="GO" id="GO:0085020">
    <property type="term" value="P:protein K6-linked ubiquitination"/>
    <property type="evidence" value="ECO:0007669"/>
    <property type="project" value="TreeGrafter"/>
</dbReference>
<dbReference type="Gene3D" id="1.25.40.20">
    <property type="entry name" value="Ankyrin repeat-containing domain"/>
    <property type="match status" value="2"/>
</dbReference>
<evidence type="ECO:0000256" key="1">
    <source>
        <dbReference type="ARBA" id="ARBA00022737"/>
    </source>
</evidence>
<evidence type="ECO:0000313" key="6">
    <source>
        <dbReference type="Proteomes" id="UP000323257"/>
    </source>
</evidence>
<reference evidence="5 6" key="1">
    <citation type="submission" date="2019-07" db="EMBL/GenBank/DDBJ databases">
        <title>Genomic Encyclopedia of Type Strains, Phase III (KMG-III): the genomes of soil and plant-associated and newly described type strains.</title>
        <authorList>
            <person name="Whitman W."/>
        </authorList>
    </citation>
    <scope>NUCLEOTIDE SEQUENCE [LARGE SCALE GENOMIC DNA]</scope>
    <source>
        <strain evidence="5 6">BL24</strain>
    </source>
</reference>
<dbReference type="SUPFAM" id="SSF55383">
    <property type="entry name" value="Copper amine oxidase, domain N"/>
    <property type="match status" value="1"/>
</dbReference>
<protein>
    <submittedName>
        <fullName evidence="5">Ankyrin repeat protein</fullName>
    </submittedName>
</protein>
<feature type="repeat" description="ANK" evidence="3">
    <location>
        <begin position="172"/>
        <end position="199"/>
    </location>
</feature>
<comment type="caution">
    <text evidence="5">The sequence shown here is derived from an EMBL/GenBank/DDBJ whole genome shotgun (WGS) entry which is preliminary data.</text>
</comment>
<dbReference type="EMBL" id="VNHS01000008">
    <property type="protein sequence ID" value="TYP72405.1"/>
    <property type="molecule type" value="Genomic_DNA"/>
</dbReference>
<dbReference type="Pfam" id="PF00023">
    <property type="entry name" value="Ank"/>
    <property type="match status" value="1"/>
</dbReference>
<evidence type="ECO:0000256" key="3">
    <source>
        <dbReference type="PROSITE-ProRule" id="PRU00023"/>
    </source>
</evidence>
<dbReference type="InterPro" id="IPR036770">
    <property type="entry name" value="Ankyrin_rpt-contain_sf"/>
</dbReference>
<evidence type="ECO:0000313" key="5">
    <source>
        <dbReference type="EMBL" id="TYP72405.1"/>
    </source>
</evidence>
<accession>A0A5S5BYZ2</accession>
<dbReference type="Pfam" id="PF07833">
    <property type="entry name" value="Cu_amine_oxidN1"/>
    <property type="match status" value="1"/>
</dbReference>
<dbReference type="PANTHER" id="PTHR24171">
    <property type="entry name" value="ANKYRIN REPEAT DOMAIN-CONTAINING PROTEIN 39-RELATED"/>
    <property type="match status" value="1"/>
</dbReference>